<dbReference type="InterPro" id="IPR050251">
    <property type="entry name" value="HpcH-HpaI_aldolase"/>
</dbReference>
<keyword evidence="2" id="KW-0479">Metal-binding</keyword>
<gene>
    <name evidence="5" type="ORF">D9R08_06025</name>
</gene>
<dbReference type="GO" id="GO:0046872">
    <property type="term" value="F:metal ion binding"/>
    <property type="evidence" value="ECO:0007669"/>
    <property type="project" value="UniProtKB-KW"/>
</dbReference>
<comment type="similarity">
    <text evidence="1">Belongs to the HpcH/HpaI aldolase family.</text>
</comment>
<accession>A0A3L9YK54</accession>
<keyword evidence="6" id="KW-1185">Reference proteome</keyword>
<dbReference type="InterPro" id="IPR040442">
    <property type="entry name" value="Pyrv_kinase-like_dom_sf"/>
</dbReference>
<dbReference type="OrthoDB" id="9802624at2"/>
<dbReference type="GO" id="GO:0016832">
    <property type="term" value="F:aldehyde-lyase activity"/>
    <property type="evidence" value="ECO:0007669"/>
    <property type="project" value="TreeGrafter"/>
</dbReference>
<protein>
    <submittedName>
        <fullName evidence="5">Aldolase</fullName>
    </submittedName>
</protein>
<comment type="caution">
    <text evidence="5">The sequence shown here is derived from an EMBL/GenBank/DDBJ whole genome shotgun (WGS) entry which is preliminary data.</text>
</comment>
<dbReference type="PANTHER" id="PTHR30502">
    <property type="entry name" value="2-KETO-3-DEOXY-L-RHAMNONATE ALDOLASE"/>
    <property type="match status" value="1"/>
</dbReference>
<evidence type="ECO:0000256" key="2">
    <source>
        <dbReference type="ARBA" id="ARBA00022723"/>
    </source>
</evidence>
<reference evidence="5 6" key="1">
    <citation type="submission" date="2018-10" db="EMBL/GenBank/DDBJ databases">
        <authorList>
            <person name="Jung H.S."/>
            <person name="Jeon C.O."/>
        </authorList>
    </citation>
    <scope>NUCLEOTIDE SEQUENCE [LARGE SCALE GENOMIC DNA]</scope>
    <source>
        <strain evidence="5 6">MA-7-27</strain>
    </source>
</reference>
<dbReference type="InterPro" id="IPR005000">
    <property type="entry name" value="Aldolase/citrate-lyase_domain"/>
</dbReference>
<dbReference type="Gene3D" id="3.20.20.60">
    <property type="entry name" value="Phosphoenolpyruvate-binding domains"/>
    <property type="match status" value="1"/>
</dbReference>
<dbReference type="AlphaFoldDB" id="A0A3L9YK54"/>
<sequence>MAPASFKSRLVSGEVLAGTFMKTPAVDVMEVLMLSGLDFVCIDQEHAPFDRCSLGNCLAVARAGGFPVLVRVASSAPEHILQALDAGAVGVVVPHVMTGTGAAKIAKAARFGHGGRGYAGSSRWAGYGTGSMAKLLSRSAAETVVIAQIEDPEAVDCADDIAATEGIDAVFLGPADLSVAYGKTSQDSAELRAAFETVGRAARTAGKGYMTFVADAAQAARVSAHGVSAFFIASEHAWILAGARAAVTGLKDMQEGE</sequence>
<evidence type="ECO:0000313" key="6">
    <source>
        <dbReference type="Proteomes" id="UP000281343"/>
    </source>
</evidence>
<evidence type="ECO:0000256" key="1">
    <source>
        <dbReference type="ARBA" id="ARBA00005568"/>
    </source>
</evidence>
<evidence type="ECO:0000256" key="3">
    <source>
        <dbReference type="ARBA" id="ARBA00023239"/>
    </source>
</evidence>
<dbReference type="SUPFAM" id="SSF51621">
    <property type="entry name" value="Phosphoenolpyruvate/pyruvate domain"/>
    <property type="match status" value="1"/>
</dbReference>
<dbReference type="EMBL" id="RCNT01000002">
    <property type="protein sequence ID" value="RMA43180.1"/>
    <property type="molecule type" value="Genomic_DNA"/>
</dbReference>
<feature type="domain" description="HpcH/HpaI aldolase/citrate lyase" evidence="4">
    <location>
        <begin position="19"/>
        <end position="226"/>
    </location>
</feature>
<keyword evidence="3" id="KW-0456">Lyase</keyword>
<dbReference type="InterPro" id="IPR015813">
    <property type="entry name" value="Pyrv/PenolPyrv_kinase-like_dom"/>
</dbReference>
<name>A0A3L9YK54_9RHOB</name>
<evidence type="ECO:0000313" key="5">
    <source>
        <dbReference type="EMBL" id="RMA43180.1"/>
    </source>
</evidence>
<evidence type="ECO:0000259" key="4">
    <source>
        <dbReference type="Pfam" id="PF03328"/>
    </source>
</evidence>
<dbReference type="PANTHER" id="PTHR30502:SF0">
    <property type="entry name" value="PHOSPHOENOLPYRUVATE CARBOXYLASE FAMILY PROTEIN"/>
    <property type="match status" value="1"/>
</dbReference>
<organism evidence="5 6">
    <name type="scientific">Rhodophyticola porphyridii</name>
    <dbReference type="NCBI Taxonomy" id="1852017"/>
    <lineage>
        <taxon>Bacteria</taxon>
        <taxon>Pseudomonadati</taxon>
        <taxon>Pseudomonadota</taxon>
        <taxon>Alphaproteobacteria</taxon>
        <taxon>Rhodobacterales</taxon>
        <taxon>Roseobacteraceae</taxon>
        <taxon>Rhodophyticola</taxon>
    </lineage>
</organism>
<proteinExistence type="inferred from homology"/>
<dbReference type="GO" id="GO:0005737">
    <property type="term" value="C:cytoplasm"/>
    <property type="evidence" value="ECO:0007669"/>
    <property type="project" value="TreeGrafter"/>
</dbReference>
<dbReference type="Pfam" id="PF03328">
    <property type="entry name" value="HpcH_HpaI"/>
    <property type="match status" value="1"/>
</dbReference>
<dbReference type="Proteomes" id="UP000281343">
    <property type="component" value="Unassembled WGS sequence"/>
</dbReference>